<name>A0A437SSA3_9LACO</name>
<protein>
    <submittedName>
        <fullName evidence="1">Uncharacterized protein</fullName>
    </submittedName>
</protein>
<gene>
    <name evidence="1" type="ORF">EJK17_11100</name>
</gene>
<dbReference type="Proteomes" id="UP000288291">
    <property type="component" value="Unassembled WGS sequence"/>
</dbReference>
<dbReference type="RefSeq" id="WP_103662664.1">
    <property type="nucleotide sequence ID" value="NZ_ML136928.1"/>
</dbReference>
<evidence type="ECO:0000313" key="2">
    <source>
        <dbReference type="Proteomes" id="UP000288291"/>
    </source>
</evidence>
<accession>A0A437SSA3</accession>
<evidence type="ECO:0000313" key="1">
    <source>
        <dbReference type="EMBL" id="RVU69816.1"/>
    </source>
</evidence>
<dbReference type="AlphaFoldDB" id="A0A437SSA3"/>
<organism evidence="1 2">
    <name type="scientific">Lactobacillus xujianguonis</name>
    <dbReference type="NCBI Taxonomy" id="2495899"/>
    <lineage>
        <taxon>Bacteria</taxon>
        <taxon>Bacillati</taxon>
        <taxon>Bacillota</taxon>
        <taxon>Bacilli</taxon>
        <taxon>Lactobacillales</taxon>
        <taxon>Lactobacillaceae</taxon>
        <taxon>Lactobacillus</taxon>
    </lineage>
</organism>
<keyword evidence="2" id="KW-1185">Reference proteome</keyword>
<proteinExistence type="predicted"/>
<sequence>MLILMLGDIDDDLPDFTHMFMGDRAWKSLDDYLGQDEGYSAEQYRNQRETVVSKKNGVTYKLWVGIS</sequence>
<comment type="caution">
    <text evidence="1">The sequence shown here is derived from an EMBL/GenBank/DDBJ whole genome shotgun (WGS) entry which is preliminary data.</text>
</comment>
<reference evidence="1 2" key="1">
    <citation type="submission" date="2018-12" db="EMBL/GenBank/DDBJ databases">
        <authorList>
            <person name="Meng J."/>
        </authorList>
    </citation>
    <scope>NUCLEOTIDE SEQUENCE [LARGE SCALE GENOMIC DNA]</scope>
    <source>
        <strain evidence="1 2">HT111-2</strain>
    </source>
</reference>
<dbReference type="EMBL" id="RXIA01000061">
    <property type="protein sequence ID" value="RVU69816.1"/>
    <property type="molecule type" value="Genomic_DNA"/>
</dbReference>